<comment type="caution">
    <text evidence="2">The sequence shown here is derived from an EMBL/GenBank/DDBJ whole genome shotgun (WGS) entry which is preliminary data.</text>
</comment>
<dbReference type="AlphaFoldDB" id="A0A150SPH8"/>
<evidence type="ECO:0000259" key="1">
    <source>
        <dbReference type="Pfam" id="PF01656"/>
    </source>
</evidence>
<dbReference type="CDD" id="cd02042">
    <property type="entry name" value="ParAB_family"/>
    <property type="match status" value="1"/>
</dbReference>
<dbReference type="Pfam" id="PF01656">
    <property type="entry name" value="CbiA"/>
    <property type="match status" value="1"/>
</dbReference>
<dbReference type="InterPro" id="IPR027417">
    <property type="entry name" value="P-loop_NTPase"/>
</dbReference>
<dbReference type="Gene3D" id="3.40.50.300">
    <property type="entry name" value="P-loop containing nucleotide triphosphate hydrolases"/>
    <property type="match status" value="1"/>
</dbReference>
<dbReference type="InterPro" id="IPR050678">
    <property type="entry name" value="DNA_Partitioning_ATPase"/>
</dbReference>
<sequence>MLVDPAQEKKRHRRVLAVQNVKGGVGKTTVAVNLASLLVERYSKKVLLIDADPQCNASLYLLSDEQFLAATDNDSEATKEHGNLWDLFHKDVKYIDLVTGLRHGPRTSFRRYYRVVTRGTGGGSLSLVCGSARLSDIQEMGPELVVSRIRDWLRSASSGEAEVVIIDCPPSTGSLTLSALKAADDILVPMSPDAFALHGLPLLLQKLDQYRTPLRIKCRVAGVLFTLYPPPGTSARSAADAYAKRIEEACRDRRPSVPVLAARVSRDDAYPRSFEQRKPLPFSSDPTLKPLIDELDRVAKDMKLVGDAI</sequence>
<evidence type="ECO:0000313" key="3">
    <source>
        <dbReference type="Proteomes" id="UP000075515"/>
    </source>
</evidence>
<name>A0A150SPH8_SORCE</name>
<dbReference type="Proteomes" id="UP000075515">
    <property type="component" value="Unassembled WGS sequence"/>
</dbReference>
<proteinExistence type="predicted"/>
<dbReference type="SUPFAM" id="SSF52540">
    <property type="entry name" value="P-loop containing nucleoside triphosphate hydrolases"/>
    <property type="match status" value="1"/>
</dbReference>
<feature type="domain" description="CobQ/CobB/MinD/ParA nucleotide binding" evidence="1">
    <location>
        <begin position="16"/>
        <end position="279"/>
    </location>
</feature>
<dbReference type="PANTHER" id="PTHR13696:SF99">
    <property type="entry name" value="COBYRINIC ACID AC-DIAMIDE SYNTHASE"/>
    <property type="match status" value="1"/>
</dbReference>
<protein>
    <recommendedName>
        <fullName evidence="1">CobQ/CobB/MinD/ParA nucleotide binding domain-containing protein</fullName>
    </recommendedName>
</protein>
<accession>A0A150SPH8</accession>
<organism evidence="2 3">
    <name type="scientific">Sorangium cellulosum</name>
    <name type="common">Polyangium cellulosum</name>
    <dbReference type="NCBI Taxonomy" id="56"/>
    <lineage>
        <taxon>Bacteria</taxon>
        <taxon>Pseudomonadati</taxon>
        <taxon>Myxococcota</taxon>
        <taxon>Polyangia</taxon>
        <taxon>Polyangiales</taxon>
        <taxon>Polyangiaceae</taxon>
        <taxon>Sorangium</taxon>
    </lineage>
</organism>
<dbReference type="InterPro" id="IPR002586">
    <property type="entry name" value="CobQ/CobB/MinD/ParA_Nub-bd_dom"/>
</dbReference>
<dbReference type="EMBL" id="JEMC01001745">
    <property type="protein sequence ID" value="KYF94365.1"/>
    <property type="molecule type" value="Genomic_DNA"/>
</dbReference>
<gene>
    <name evidence="2" type="ORF">BE18_37430</name>
</gene>
<dbReference type="PANTHER" id="PTHR13696">
    <property type="entry name" value="P-LOOP CONTAINING NUCLEOSIDE TRIPHOSPHATE HYDROLASE"/>
    <property type="match status" value="1"/>
</dbReference>
<reference evidence="2 3" key="1">
    <citation type="submission" date="2014-02" db="EMBL/GenBank/DDBJ databases">
        <title>The small core and large imbalanced accessory genome model reveals a collaborative survival strategy of Sorangium cellulosum strains in nature.</title>
        <authorList>
            <person name="Han K."/>
            <person name="Peng R."/>
            <person name="Blom J."/>
            <person name="Li Y.-Z."/>
        </authorList>
    </citation>
    <scope>NUCLEOTIDE SEQUENCE [LARGE SCALE GENOMIC DNA]</scope>
    <source>
        <strain evidence="2 3">So0149</strain>
    </source>
</reference>
<evidence type="ECO:0000313" key="2">
    <source>
        <dbReference type="EMBL" id="KYF94365.1"/>
    </source>
</evidence>